<evidence type="ECO:0000259" key="2">
    <source>
        <dbReference type="Pfam" id="PF12945"/>
    </source>
</evidence>
<dbReference type="EMBL" id="PVXQ01000004">
    <property type="protein sequence ID" value="PRR83963.1"/>
    <property type="molecule type" value="Genomic_DNA"/>
</dbReference>
<dbReference type="Gene3D" id="2.40.10.220">
    <property type="entry name" value="predicted glycosyltransferase like domains"/>
    <property type="match status" value="1"/>
</dbReference>
<evidence type="ECO:0000259" key="1">
    <source>
        <dbReference type="Pfam" id="PF07238"/>
    </source>
</evidence>
<dbReference type="Pfam" id="PF12945">
    <property type="entry name" value="PilZNR"/>
    <property type="match status" value="1"/>
</dbReference>
<name>A0A2T0BJG2_9CLOT</name>
<dbReference type="Pfam" id="PF07238">
    <property type="entry name" value="PilZ"/>
    <property type="match status" value="1"/>
</dbReference>
<keyword evidence="3" id="KW-0282">Flagellum</keyword>
<dbReference type="InterPro" id="IPR009875">
    <property type="entry name" value="PilZ_domain"/>
</dbReference>
<dbReference type="RefSeq" id="WP_106058646.1">
    <property type="nucleotide sequence ID" value="NZ_PVXQ01000004.1"/>
</dbReference>
<dbReference type="OrthoDB" id="3493at2"/>
<dbReference type="Proteomes" id="UP000239471">
    <property type="component" value="Unassembled WGS sequence"/>
</dbReference>
<dbReference type="AlphaFoldDB" id="A0A2T0BJG2"/>
<keyword evidence="3" id="KW-0966">Cell projection</keyword>
<dbReference type="InterPro" id="IPR009926">
    <property type="entry name" value="T3SS_YcgR_PilZN"/>
</dbReference>
<gene>
    <name evidence="3" type="primary">ycgR</name>
    <name evidence="3" type="ORF">CLVI_06170</name>
</gene>
<dbReference type="SUPFAM" id="SSF141371">
    <property type="entry name" value="PilZ domain-like"/>
    <property type="match status" value="1"/>
</dbReference>
<keyword evidence="4" id="KW-1185">Reference proteome</keyword>
<organism evidence="3 4">
    <name type="scientific">Clostridium vincentii</name>
    <dbReference type="NCBI Taxonomy" id="52704"/>
    <lineage>
        <taxon>Bacteria</taxon>
        <taxon>Bacillati</taxon>
        <taxon>Bacillota</taxon>
        <taxon>Clostridia</taxon>
        <taxon>Eubacteriales</taxon>
        <taxon>Clostridiaceae</taxon>
        <taxon>Clostridium</taxon>
    </lineage>
</organism>
<sequence length="207" mass="24092">MENLKININGNLLVLYEDKYYKSTVQDVNEEEFIINMPVEDGVYLTLNSGDDILVDYFSDDGFYYEFAAKVISRLTEKNMPMYKISRPIKAIKIQRRDFVRVSFTEPTVYKIDDNKKCEWKPGLLLDLSGGGLKIKLKEKIKLSGKIIIKISCGNDVYEILGKTIRCDKSEDGEYVCGIEFKEIDERKRDKIVQKVFSVMRKQRELL</sequence>
<proteinExistence type="predicted"/>
<protein>
    <submittedName>
        <fullName evidence="3">Flagellar brake protein YcgR</fullName>
    </submittedName>
</protein>
<evidence type="ECO:0000313" key="4">
    <source>
        <dbReference type="Proteomes" id="UP000239471"/>
    </source>
</evidence>
<dbReference type="GO" id="GO:0035438">
    <property type="term" value="F:cyclic-di-GMP binding"/>
    <property type="evidence" value="ECO:0007669"/>
    <property type="project" value="InterPro"/>
</dbReference>
<accession>A0A2T0BJG2</accession>
<comment type="caution">
    <text evidence="3">The sequence shown here is derived from an EMBL/GenBank/DDBJ whole genome shotgun (WGS) entry which is preliminary data.</text>
</comment>
<reference evidence="3 4" key="1">
    <citation type="submission" date="2018-03" db="EMBL/GenBank/DDBJ databases">
        <title>Genome sequence of Clostridium vincentii DSM 10228.</title>
        <authorList>
            <person name="Poehlein A."/>
            <person name="Daniel R."/>
        </authorList>
    </citation>
    <scope>NUCLEOTIDE SEQUENCE [LARGE SCALE GENOMIC DNA]</scope>
    <source>
        <strain evidence="3 4">DSM 10228</strain>
    </source>
</reference>
<keyword evidence="3" id="KW-0969">Cilium</keyword>
<feature type="domain" description="Type III secretion system flagellar brake protein YcgR PilZN" evidence="2">
    <location>
        <begin position="17"/>
        <end position="88"/>
    </location>
</feature>
<feature type="domain" description="PilZ" evidence="1">
    <location>
        <begin position="95"/>
        <end position="197"/>
    </location>
</feature>
<evidence type="ECO:0000313" key="3">
    <source>
        <dbReference type="EMBL" id="PRR83963.1"/>
    </source>
</evidence>